<feature type="transmembrane region" description="Helical" evidence="6">
    <location>
        <begin position="299"/>
        <end position="323"/>
    </location>
</feature>
<feature type="transmembrane region" description="Helical" evidence="6">
    <location>
        <begin position="178"/>
        <end position="195"/>
    </location>
</feature>
<evidence type="ECO:0000256" key="3">
    <source>
        <dbReference type="ARBA" id="ARBA00022960"/>
    </source>
</evidence>
<dbReference type="PANTHER" id="PTHR30474">
    <property type="entry name" value="CELL CYCLE PROTEIN"/>
    <property type="match status" value="1"/>
</dbReference>
<gene>
    <name evidence="7" type="primary">mrdB</name>
    <name evidence="7" type="ORF">METEAL_36090</name>
</gene>
<feature type="transmembrane region" description="Helical" evidence="6">
    <location>
        <begin position="43"/>
        <end position="60"/>
    </location>
</feature>
<evidence type="ECO:0000256" key="6">
    <source>
        <dbReference type="SAM" id="Phobius"/>
    </source>
</evidence>
<dbReference type="Pfam" id="PF01098">
    <property type="entry name" value="FTSW_RODA_SPOVE"/>
    <property type="match status" value="1"/>
</dbReference>
<feature type="transmembrane region" description="Helical" evidence="6">
    <location>
        <begin position="155"/>
        <end position="171"/>
    </location>
</feature>
<dbReference type="EMBL" id="AP027080">
    <property type="protein sequence ID" value="BDU74435.1"/>
    <property type="molecule type" value="Genomic_DNA"/>
</dbReference>
<dbReference type="GO" id="GO:0032153">
    <property type="term" value="C:cell division site"/>
    <property type="evidence" value="ECO:0007669"/>
    <property type="project" value="TreeGrafter"/>
</dbReference>
<protein>
    <submittedName>
        <fullName evidence="7">Rod shape-determining protein RodA</fullName>
    </submittedName>
</protein>
<dbReference type="NCBIfam" id="TIGR02210">
    <property type="entry name" value="rodA_shape"/>
    <property type="match status" value="1"/>
</dbReference>
<dbReference type="InterPro" id="IPR011923">
    <property type="entry name" value="RodA/MrdB"/>
</dbReference>
<name>A0AA48KAU4_9BACT</name>
<keyword evidence="5 6" id="KW-0472">Membrane</keyword>
<organism evidence="7 8">
    <name type="scientific">Mesoterricola silvestris</name>
    <dbReference type="NCBI Taxonomy" id="2927979"/>
    <lineage>
        <taxon>Bacteria</taxon>
        <taxon>Pseudomonadati</taxon>
        <taxon>Acidobacteriota</taxon>
        <taxon>Holophagae</taxon>
        <taxon>Holophagales</taxon>
        <taxon>Holophagaceae</taxon>
        <taxon>Mesoterricola</taxon>
    </lineage>
</organism>
<dbReference type="KEGG" id="msil:METEAL_36090"/>
<dbReference type="GO" id="GO:0005886">
    <property type="term" value="C:plasma membrane"/>
    <property type="evidence" value="ECO:0007669"/>
    <property type="project" value="TreeGrafter"/>
</dbReference>
<feature type="transmembrane region" description="Helical" evidence="6">
    <location>
        <begin position="130"/>
        <end position="149"/>
    </location>
</feature>
<evidence type="ECO:0000313" key="7">
    <source>
        <dbReference type="EMBL" id="BDU74435.1"/>
    </source>
</evidence>
<evidence type="ECO:0000256" key="4">
    <source>
        <dbReference type="ARBA" id="ARBA00022989"/>
    </source>
</evidence>
<keyword evidence="3" id="KW-0133">Cell shape</keyword>
<sequence>MRERLRALDTALLWPMVLLVIMGTLTVYSAGRGTVQSTLWAKQTVWNLMGFAVMAFLASLNPKRILRSGFPLYVVGILFLALVLVAGRKIGGSQRWIVLAGLTFQPSELMKWLTLLFVAHRLGTRQPQDLTARDLAGVSALVFFPMLLVLKQPDLGMAVSFLPILVLIPILKGLRAKWVALTLVLMTLGGVVGWQKALKPYQKQRILTFLDPGADLKGKGYQINQSRIAIGAGGLTGQGFTSGSQTQLNFLPVKTTDFVFSVWAEERGFLGVLLALGLFGLVLTRILDTAVAAKSASETYFCVGAAGIIALHLLVNVGMVIGVLPNKGIVLPFFSAGGSSTLSYFLGLGVVMAVRHRAQIK</sequence>
<dbReference type="PANTHER" id="PTHR30474:SF1">
    <property type="entry name" value="PEPTIDOGLYCAN GLYCOSYLTRANSFERASE MRDB"/>
    <property type="match status" value="1"/>
</dbReference>
<dbReference type="GO" id="GO:0008360">
    <property type="term" value="P:regulation of cell shape"/>
    <property type="evidence" value="ECO:0007669"/>
    <property type="project" value="UniProtKB-KW"/>
</dbReference>
<evidence type="ECO:0000313" key="8">
    <source>
        <dbReference type="Proteomes" id="UP001238179"/>
    </source>
</evidence>
<keyword evidence="4 6" id="KW-1133">Transmembrane helix</keyword>
<dbReference type="InterPro" id="IPR001182">
    <property type="entry name" value="FtsW/RodA"/>
</dbReference>
<keyword evidence="2 6" id="KW-0812">Transmembrane</keyword>
<feature type="transmembrane region" description="Helical" evidence="6">
    <location>
        <begin position="12"/>
        <end position="31"/>
    </location>
</feature>
<feature type="transmembrane region" description="Helical" evidence="6">
    <location>
        <begin position="72"/>
        <end position="90"/>
    </location>
</feature>
<accession>A0AA48KAU4</accession>
<feature type="transmembrane region" description="Helical" evidence="6">
    <location>
        <begin position="268"/>
        <end position="287"/>
    </location>
</feature>
<evidence type="ECO:0000256" key="2">
    <source>
        <dbReference type="ARBA" id="ARBA00022692"/>
    </source>
</evidence>
<proteinExistence type="predicted"/>
<keyword evidence="8" id="KW-1185">Reference proteome</keyword>
<evidence type="ECO:0000256" key="1">
    <source>
        <dbReference type="ARBA" id="ARBA00004141"/>
    </source>
</evidence>
<evidence type="ECO:0000256" key="5">
    <source>
        <dbReference type="ARBA" id="ARBA00023136"/>
    </source>
</evidence>
<comment type="subcellular location">
    <subcellularLocation>
        <location evidence="1">Membrane</location>
        <topology evidence="1">Multi-pass membrane protein</topology>
    </subcellularLocation>
</comment>
<dbReference type="GO" id="GO:0015648">
    <property type="term" value="F:lipid-linked peptidoglycan transporter activity"/>
    <property type="evidence" value="ECO:0007669"/>
    <property type="project" value="TreeGrafter"/>
</dbReference>
<dbReference type="RefSeq" id="WP_316413111.1">
    <property type="nucleotide sequence ID" value="NZ_AP027080.1"/>
</dbReference>
<feature type="transmembrane region" description="Helical" evidence="6">
    <location>
        <begin position="329"/>
        <end position="354"/>
    </location>
</feature>
<reference evidence="8" key="1">
    <citation type="journal article" date="2023" name="Int. J. Syst. Evol. Microbiol.">
        <title>Mesoterricola silvestris gen. nov., sp. nov., Mesoterricola sediminis sp. nov., Geothrix oryzae sp. nov., Geothrix edaphica sp. nov., Geothrix rubra sp. nov., and Geothrix limicola sp. nov., six novel members of Acidobacteriota isolated from soils.</title>
        <authorList>
            <person name="Itoh H."/>
            <person name="Sugisawa Y."/>
            <person name="Mise K."/>
            <person name="Xu Z."/>
            <person name="Kuniyasu M."/>
            <person name="Ushijima N."/>
            <person name="Kawano K."/>
            <person name="Kobayashi E."/>
            <person name="Shiratori Y."/>
            <person name="Masuda Y."/>
            <person name="Senoo K."/>
        </authorList>
    </citation>
    <scope>NUCLEOTIDE SEQUENCE [LARGE SCALE GENOMIC DNA]</scope>
    <source>
        <strain evidence="8">W79</strain>
    </source>
</reference>
<dbReference type="Proteomes" id="UP001238179">
    <property type="component" value="Chromosome"/>
</dbReference>
<dbReference type="GO" id="GO:0051301">
    <property type="term" value="P:cell division"/>
    <property type="evidence" value="ECO:0007669"/>
    <property type="project" value="InterPro"/>
</dbReference>
<dbReference type="AlphaFoldDB" id="A0AA48KAU4"/>
<feature type="transmembrane region" description="Helical" evidence="6">
    <location>
        <begin position="96"/>
        <end position="118"/>
    </location>
</feature>